<sequence length="154" mass="16998">MAEWRAGPAQASPETLVQLGGRRSCQEPQASAEARDTLGHAYRGCTRPARPPRRLTRPPTPGGKTVAPKLCGDHPLAVHRRQWLNYYLAQPALPISQPHRHADRQTGRQADRQAEHGRPLSILASPSSPQCIHAKPMRFRSIHPTQPLPPKGNC</sequence>
<evidence type="ECO:0000313" key="3">
    <source>
        <dbReference type="Proteomes" id="UP000240883"/>
    </source>
</evidence>
<name>A0A2T2NHQ0_CORCC</name>
<dbReference type="AlphaFoldDB" id="A0A2T2NHQ0"/>
<organism evidence="2 3">
    <name type="scientific">Corynespora cassiicola Philippines</name>
    <dbReference type="NCBI Taxonomy" id="1448308"/>
    <lineage>
        <taxon>Eukaryota</taxon>
        <taxon>Fungi</taxon>
        <taxon>Dikarya</taxon>
        <taxon>Ascomycota</taxon>
        <taxon>Pezizomycotina</taxon>
        <taxon>Dothideomycetes</taxon>
        <taxon>Pleosporomycetidae</taxon>
        <taxon>Pleosporales</taxon>
        <taxon>Corynesporascaceae</taxon>
        <taxon>Corynespora</taxon>
    </lineage>
</organism>
<feature type="compositionally biased region" description="Basic and acidic residues" evidence="1">
    <location>
        <begin position="103"/>
        <end position="118"/>
    </location>
</feature>
<keyword evidence="3" id="KW-1185">Reference proteome</keyword>
<accession>A0A2T2NHQ0</accession>
<feature type="region of interest" description="Disordered" evidence="1">
    <location>
        <begin position="1"/>
        <end position="71"/>
    </location>
</feature>
<feature type="region of interest" description="Disordered" evidence="1">
    <location>
        <begin position="94"/>
        <end position="154"/>
    </location>
</feature>
<evidence type="ECO:0000256" key="1">
    <source>
        <dbReference type="SAM" id="MobiDB-lite"/>
    </source>
</evidence>
<dbReference type="EMBL" id="KZ678137">
    <property type="protein sequence ID" value="PSN64957.1"/>
    <property type="molecule type" value="Genomic_DNA"/>
</dbReference>
<evidence type="ECO:0000313" key="2">
    <source>
        <dbReference type="EMBL" id="PSN64957.1"/>
    </source>
</evidence>
<dbReference type="Proteomes" id="UP000240883">
    <property type="component" value="Unassembled WGS sequence"/>
</dbReference>
<gene>
    <name evidence="2" type="ORF">BS50DRAFT_48073</name>
</gene>
<protein>
    <submittedName>
        <fullName evidence="2">Uncharacterized protein</fullName>
    </submittedName>
</protein>
<reference evidence="2 3" key="1">
    <citation type="journal article" date="2018" name="Front. Microbiol.">
        <title>Genome-Wide Analysis of Corynespora cassiicola Leaf Fall Disease Putative Effectors.</title>
        <authorList>
            <person name="Lopez D."/>
            <person name="Ribeiro S."/>
            <person name="Label P."/>
            <person name="Fumanal B."/>
            <person name="Venisse J.S."/>
            <person name="Kohler A."/>
            <person name="de Oliveira R.R."/>
            <person name="Labutti K."/>
            <person name="Lipzen A."/>
            <person name="Lail K."/>
            <person name="Bauer D."/>
            <person name="Ohm R.A."/>
            <person name="Barry K.W."/>
            <person name="Spatafora J."/>
            <person name="Grigoriev I.V."/>
            <person name="Martin F.M."/>
            <person name="Pujade-Renaud V."/>
        </authorList>
    </citation>
    <scope>NUCLEOTIDE SEQUENCE [LARGE SCALE GENOMIC DNA]</scope>
    <source>
        <strain evidence="2 3">Philippines</strain>
    </source>
</reference>
<proteinExistence type="predicted"/>